<name>A0ABN8PJV4_9CNID</name>
<evidence type="ECO:0008006" key="3">
    <source>
        <dbReference type="Google" id="ProtNLM"/>
    </source>
</evidence>
<dbReference type="Proteomes" id="UP001159405">
    <property type="component" value="Unassembled WGS sequence"/>
</dbReference>
<feature type="non-terminal residue" evidence="1">
    <location>
        <position position="190"/>
    </location>
</feature>
<comment type="caution">
    <text evidence="1">The sequence shown here is derived from an EMBL/GenBank/DDBJ whole genome shotgun (WGS) entry which is preliminary data.</text>
</comment>
<evidence type="ECO:0000313" key="2">
    <source>
        <dbReference type="Proteomes" id="UP001159405"/>
    </source>
</evidence>
<gene>
    <name evidence="1" type="ORF">PLOB_00044219</name>
</gene>
<protein>
    <recommendedName>
        <fullName evidence="3">Gingipain domain-containing protein</fullName>
    </recommendedName>
</protein>
<sequence>MSRLAGSAIAQGPNVGRIDRWSKWKPTDESTLWLLLSGASNPPENIEISKRRPRDDPGDGNGAFLDGVTHDLANMEYLVRSKLYNTEAVPMLYYTGHGETGTGNWCFANGTISIEEISNLLPVDCFYPMIFSDACYSGHWANFCLNNGIEGFECLAACPEYSNAFDTAGEGGDLTLFMTGKKPRPDTEPM</sequence>
<evidence type="ECO:0000313" key="1">
    <source>
        <dbReference type="EMBL" id="CAH3144891.1"/>
    </source>
</evidence>
<dbReference type="EMBL" id="CALNXK010000074">
    <property type="protein sequence ID" value="CAH3144891.1"/>
    <property type="molecule type" value="Genomic_DNA"/>
</dbReference>
<accession>A0ABN8PJV4</accession>
<organism evidence="1 2">
    <name type="scientific">Porites lobata</name>
    <dbReference type="NCBI Taxonomy" id="104759"/>
    <lineage>
        <taxon>Eukaryota</taxon>
        <taxon>Metazoa</taxon>
        <taxon>Cnidaria</taxon>
        <taxon>Anthozoa</taxon>
        <taxon>Hexacorallia</taxon>
        <taxon>Scleractinia</taxon>
        <taxon>Fungiina</taxon>
        <taxon>Poritidae</taxon>
        <taxon>Porites</taxon>
    </lineage>
</organism>
<keyword evidence="2" id="KW-1185">Reference proteome</keyword>
<reference evidence="1 2" key="1">
    <citation type="submission" date="2022-05" db="EMBL/GenBank/DDBJ databases">
        <authorList>
            <consortium name="Genoscope - CEA"/>
            <person name="William W."/>
        </authorList>
    </citation>
    <scope>NUCLEOTIDE SEQUENCE [LARGE SCALE GENOMIC DNA]</scope>
</reference>
<proteinExistence type="predicted"/>